<dbReference type="Proteomes" id="UP000276133">
    <property type="component" value="Unassembled WGS sequence"/>
</dbReference>
<name>A0A3M7QQF2_BRAPC</name>
<sequence>MLTKSSEICIEHNKNQSSLDLEKLDDNVAKFTIAPQYHAYKPDDLYPVHIDEKNPQSKNTDFDLRMYGNKIETEIKFLGIKFDTRCDSLKPRVYVRPCTKYPTHGIKACVSKQGDTLQEMEAKMIPKQLNLCLEKELINITQTKILKKEIAMKIPLEKRVVMIINVSKLMQNSLWIGTSLENFGISISHDALTKRNNNMKKKQFSQKNSKLPLQ</sequence>
<evidence type="ECO:0000313" key="2">
    <source>
        <dbReference type="Proteomes" id="UP000276133"/>
    </source>
</evidence>
<organism evidence="1 2">
    <name type="scientific">Brachionus plicatilis</name>
    <name type="common">Marine rotifer</name>
    <name type="synonym">Brachionus muelleri</name>
    <dbReference type="NCBI Taxonomy" id="10195"/>
    <lineage>
        <taxon>Eukaryota</taxon>
        <taxon>Metazoa</taxon>
        <taxon>Spiralia</taxon>
        <taxon>Gnathifera</taxon>
        <taxon>Rotifera</taxon>
        <taxon>Eurotatoria</taxon>
        <taxon>Monogononta</taxon>
        <taxon>Pseudotrocha</taxon>
        <taxon>Ploima</taxon>
        <taxon>Brachionidae</taxon>
        <taxon>Brachionus</taxon>
    </lineage>
</organism>
<comment type="caution">
    <text evidence="1">The sequence shown here is derived from an EMBL/GenBank/DDBJ whole genome shotgun (WGS) entry which is preliminary data.</text>
</comment>
<gene>
    <name evidence="1" type="ORF">BpHYR1_037247</name>
</gene>
<dbReference type="EMBL" id="REGN01005416">
    <property type="protein sequence ID" value="RNA13439.1"/>
    <property type="molecule type" value="Genomic_DNA"/>
</dbReference>
<reference evidence="1 2" key="1">
    <citation type="journal article" date="2018" name="Sci. Rep.">
        <title>Genomic signatures of local adaptation to the degree of environmental predictability in rotifers.</title>
        <authorList>
            <person name="Franch-Gras L."/>
            <person name="Hahn C."/>
            <person name="Garcia-Roger E.M."/>
            <person name="Carmona M.J."/>
            <person name="Serra M."/>
            <person name="Gomez A."/>
        </authorList>
    </citation>
    <scope>NUCLEOTIDE SEQUENCE [LARGE SCALE GENOMIC DNA]</scope>
    <source>
        <strain evidence="1">HYR1</strain>
    </source>
</reference>
<protein>
    <submittedName>
        <fullName evidence="1">Uncharacterized protein</fullName>
    </submittedName>
</protein>
<accession>A0A3M7QQF2</accession>
<evidence type="ECO:0000313" key="1">
    <source>
        <dbReference type="EMBL" id="RNA13439.1"/>
    </source>
</evidence>
<keyword evidence="2" id="KW-1185">Reference proteome</keyword>
<proteinExistence type="predicted"/>
<dbReference type="AlphaFoldDB" id="A0A3M7QQF2"/>